<dbReference type="EMBL" id="KB706320">
    <property type="protein sequence ID" value="EMR67989.1"/>
    <property type="molecule type" value="Genomic_DNA"/>
</dbReference>
<dbReference type="AlphaFoldDB" id="M7SNK5"/>
<evidence type="ECO:0000313" key="2">
    <source>
        <dbReference type="Proteomes" id="UP000012174"/>
    </source>
</evidence>
<protein>
    <submittedName>
        <fullName evidence="1">Putative nuclear pore protein</fullName>
    </submittedName>
</protein>
<proteinExistence type="predicted"/>
<reference evidence="2" key="1">
    <citation type="journal article" date="2013" name="Genome Announc.">
        <title>Draft genome sequence of the grapevine dieback fungus Eutypa lata UCR-EL1.</title>
        <authorList>
            <person name="Blanco-Ulate B."/>
            <person name="Rolshausen P.E."/>
            <person name="Cantu D."/>
        </authorList>
    </citation>
    <scope>NUCLEOTIDE SEQUENCE [LARGE SCALE GENOMIC DNA]</scope>
    <source>
        <strain evidence="2">UCR-EL1</strain>
    </source>
</reference>
<organism evidence="1 2">
    <name type="scientific">Eutypa lata (strain UCR-EL1)</name>
    <name type="common">Grapevine dieback disease fungus</name>
    <name type="synonym">Eutypa armeniacae</name>
    <dbReference type="NCBI Taxonomy" id="1287681"/>
    <lineage>
        <taxon>Eukaryota</taxon>
        <taxon>Fungi</taxon>
        <taxon>Dikarya</taxon>
        <taxon>Ascomycota</taxon>
        <taxon>Pezizomycotina</taxon>
        <taxon>Sordariomycetes</taxon>
        <taxon>Xylariomycetidae</taxon>
        <taxon>Xylariales</taxon>
        <taxon>Diatrypaceae</taxon>
        <taxon>Eutypa</taxon>
    </lineage>
</organism>
<name>M7SNK5_EUTLA</name>
<keyword evidence="2" id="KW-1185">Reference proteome</keyword>
<dbReference type="KEGG" id="ela:UCREL1_5006"/>
<dbReference type="HOGENOM" id="CLU_976696_0_0_1"/>
<dbReference type="OrthoDB" id="5275938at2759"/>
<gene>
    <name evidence="1" type="ORF">UCREL1_5006</name>
</gene>
<evidence type="ECO:0000313" key="1">
    <source>
        <dbReference type="EMBL" id="EMR67989.1"/>
    </source>
</evidence>
<accession>M7SNK5</accession>
<sequence length="285" mass="32399">MYMVTVLTDKYDLTRIVRPWACGWTQRTWCFLNSEREWIAALNSLVQCLWVAWELGDQASFKLALQLIAHNTTLSEDGKLESHRSLNGDALLFKTLMEPPGADGKISGIPHLYQNVDLLTPALDLIRAHRTKCLDFILDPFRRALEKPFDYDGTPFTCRLHCGSRRRRECQAMLIGSIIQLLGNCDVWPICETALYLGTPEDLRQRLSAESVRVIQGKKHNKCVKLCFTELGMDLPRMPELPVLKDFQEAYLVAQSEKSGVSSGERAPAGELAGDNDLFRDWIVW</sequence>
<dbReference type="Proteomes" id="UP000012174">
    <property type="component" value="Unassembled WGS sequence"/>
</dbReference>